<comment type="caution">
    <text evidence="1">The sequence shown here is derived from an EMBL/GenBank/DDBJ whole genome shotgun (WGS) entry which is preliminary data.</text>
</comment>
<dbReference type="Proteomes" id="UP001138500">
    <property type="component" value="Unassembled WGS sequence"/>
</dbReference>
<reference evidence="1 2" key="1">
    <citation type="journal article" date="2018" name="IMA Fungus">
        <title>IMA Genome-F 10: Nine draft genome sequences of Claviceps purpurea s.lat., including C. arundinis, C. humidiphila, and C. cf. spartinae, pseudomolecules for the pitch canker pathogen Fusarium circinatum, draft genome of Davidsoniella eucalypti, Grosmannia galeiformis, Quambalaria eucalypti, and Teratosphaeria destructans.</title>
        <authorList>
            <person name="Wingfield B.D."/>
            <person name="Liu M."/>
            <person name="Nguyen H.D."/>
            <person name="Lane F.A."/>
            <person name="Morgan S.W."/>
            <person name="De Vos L."/>
            <person name="Wilken P.M."/>
            <person name="Duong T.A."/>
            <person name="Aylward J."/>
            <person name="Coetzee M.P."/>
            <person name="Dadej K."/>
            <person name="De Beer Z.W."/>
            <person name="Findlay W."/>
            <person name="Havenga M."/>
            <person name="Kolarik M."/>
            <person name="Menzies J.G."/>
            <person name="Naidoo K."/>
            <person name="Pochopski O."/>
            <person name="Shoukouhi P."/>
            <person name="Santana Q.C."/>
            <person name="Seifert K.A."/>
            <person name="Soal N."/>
            <person name="Steenkamp E.T."/>
            <person name="Tatham C.T."/>
            <person name="van der Nest M.A."/>
            <person name="Wingfield M.J."/>
        </authorList>
    </citation>
    <scope>NUCLEOTIDE SEQUENCE [LARGE SCALE GENOMIC DNA]</scope>
    <source>
        <strain evidence="1">CMW44962</strain>
    </source>
</reference>
<dbReference type="EMBL" id="RIBY02002212">
    <property type="protein sequence ID" value="KAH9822771.1"/>
    <property type="molecule type" value="Genomic_DNA"/>
</dbReference>
<dbReference type="AlphaFoldDB" id="A0A9W7SLJ7"/>
<gene>
    <name evidence="1" type="ORF">Tdes44962_MAKER04740</name>
</gene>
<protein>
    <submittedName>
        <fullName evidence="1">Uncharacterized protein</fullName>
    </submittedName>
</protein>
<accession>A0A9W7SLJ7</accession>
<reference evidence="1 2" key="2">
    <citation type="journal article" date="2021" name="Curr. Genet.">
        <title>Genetic response to nitrogen starvation in the aggressive Eucalyptus foliar pathogen Teratosphaeria destructans.</title>
        <authorList>
            <person name="Havenga M."/>
            <person name="Wingfield B.D."/>
            <person name="Wingfield M.J."/>
            <person name="Dreyer L.L."/>
            <person name="Roets F."/>
            <person name="Aylward J."/>
        </authorList>
    </citation>
    <scope>NUCLEOTIDE SEQUENCE [LARGE SCALE GENOMIC DNA]</scope>
    <source>
        <strain evidence="1">CMW44962</strain>
    </source>
</reference>
<evidence type="ECO:0000313" key="1">
    <source>
        <dbReference type="EMBL" id="KAH9822771.1"/>
    </source>
</evidence>
<sequence length="174" mass="19379">MPRPPTTTIRLRLPQGHPEANAWRQLYHDDQTVLLPLNPPGIPHHDYLTDSIQTLRYLAGIPVADVREQLLGDRDTETLLLMHRPSGRVEELPAGSWMTLDAAVWGFVWSLGGRVEGGTVALCTMAQDAAKPLLERWRRLDGMEAGDVRDAALGGDLGQGWPWLGVLGMPWSFW</sequence>
<evidence type="ECO:0000313" key="2">
    <source>
        <dbReference type="Proteomes" id="UP001138500"/>
    </source>
</evidence>
<keyword evidence="2" id="KW-1185">Reference proteome</keyword>
<organism evidence="1 2">
    <name type="scientific">Teratosphaeria destructans</name>
    <dbReference type="NCBI Taxonomy" id="418781"/>
    <lineage>
        <taxon>Eukaryota</taxon>
        <taxon>Fungi</taxon>
        <taxon>Dikarya</taxon>
        <taxon>Ascomycota</taxon>
        <taxon>Pezizomycotina</taxon>
        <taxon>Dothideomycetes</taxon>
        <taxon>Dothideomycetidae</taxon>
        <taxon>Mycosphaerellales</taxon>
        <taxon>Teratosphaeriaceae</taxon>
        <taxon>Teratosphaeria</taxon>
    </lineage>
</organism>
<proteinExistence type="predicted"/>
<name>A0A9W7SLJ7_9PEZI</name>